<evidence type="ECO:0000313" key="1">
    <source>
        <dbReference type="EMBL" id="CAD8179804.1"/>
    </source>
</evidence>
<dbReference type="EMBL" id="CAJJDP010000072">
    <property type="protein sequence ID" value="CAD8179804.1"/>
    <property type="molecule type" value="Genomic_DNA"/>
</dbReference>
<keyword evidence="2" id="KW-1185">Reference proteome</keyword>
<comment type="caution">
    <text evidence="1">The sequence shown here is derived from an EMBL/GenBank/DDBJ whole genome shotgun (WGS) entry which is preliminary data.</text>
</comment>
<evidence type="ECO:0000313" key="2">
    <source>
        <dbReference type="Proteomes" id="UP000683925"/>
    </source>
</evidence>
<proteinExistence type="predicted"/>
<gene>
    <name evidence="1" type="ORF">POCTA_138.1.T0730234</name>
</gene>
<protein>
    <submittedName>
        <fullName evidence="1">Uncharacterized protein</fullName>
    </submittedName>
</protein>
<reference evidence="1" key="1">
    <citation type="submission" date="2021-01" db="EMBL/GenBank/DDBJ databases">
        <authorList>
            <consortium name="Genoscope - CEA"/>
            <person name="William W."/>
        </authorList>
    </citation>
    <scope>NUCLEOTIDE SEQUENCE</scope>
</reference>
<sequence>MEILHQLTLFRILNKKQIKEQLNRKFSKNNQEMTSIDEEVKQIMSKLLEIREQKILRLSQAQIHILSRVNSLIKKKRAGPSKFLEEGKLRIKISSSLISKSYMSYVNRGYMLSTL</sequence>
<accession>A0A8S1VQK6</accession>
<dbReference type="Proteomes" id="UP000683925">
    <property type="component" value="Unassembled WGS sequence"/>
</dbReference>
<dbReference type="AlphaFoldDB" id="A0A8S1VQK6"/>
<name>A0A8S1VQK6_PAROT</name>
<organism evidence="1 2">
    <name type="scientific">Paramecium octaurelia</name>
    <dbReference type="NCBI Taxonomy" id="43137"/>
    <lineage>
        <taxon>Eukaryota</taxon>
        <taxon>Sar</taxon>
        <taxon>Alveolata</taxon>
        <taxon>Ciliophora</taxon>
        <taxon>Intramacronucleata</taxon>
        <taxon>Oligohymenophorea</taxon>
        <taxon>Peniculida</taxon>
        <taxon>Parameciidae</taxon>
        <taxon>Paramecium</taxon>
    </lineage>
</organism>